<keyword evidence="3" id="KW-0732">Signal</keyword>
<feature type="transmembrane region" description="Helical" evidence="2">
    <location>
        <begin position="1244"/>
        <end position="1269"/>
    </location>
</feature>
<dbReference type="GeneID" id="108005012"/>
<feature type="region of interest" description="Disordered" evidence="1">
    <location>
        <begin position="117"/>
        <end position="137"/>
    </location>
</feature>
<feature type="region of interest" description="Disordered" evidence="1">
    <location>
        <begin position="240"/>
        <end position="274"/>
    </location>
</feature>
<keyword evidence="2" id="KW-0812">Transmembrane</keyword>
<evidence type="ECO:0000313" key="5">
    <source>
        <dbReference type="RefSeq" id="XP_070851571.1"/>
    </source>
</evidence>
<feature type="compositionally biased region" description="Basic and acidic residues" evidence="1">
    <location>
        <begin position="249"/>
        <end position="274"/>
    </location>
</feature>
<accession>A0ABM4TNN5</accession>
<evidence type="ECO:0000256" key="3">
    <source>
        <dbReference type="SAM" id="SignalP"/>
    </source>
</evidence>
<evidence type="ECO:0000313" key="4">
    <source>
        <dbReference type="Proteomes" id="UP001652628"/>
    </source>
</evidence>
<feature type="compositionally biased region" description="Low complexity" evidence="1">
    <location>
        <begin position="369"/>
        <end position="380"/>
    </location>
</feature>
<feature type="transmembrane region" description="Helical" evidence="2">
    <location>
        <begin position="1290"/>
        <end position="1308"/>
    </location>
</feature>
<sequence>MEKRISAILACGIIIYLFVALATSEMPDNMNAILVKCPKNTLNKSCETQLIVNIHMNPSFDLDNSEKFWVVDQVYDPSKGTISKIISPYLIVLSRGEPVVMYPLQFVKSINHNKVSKSPLKEGSEVSDLDGSGSCTTNEDHLETNIKGHEIGNASRLKRNKFTDYTKGGSILSNFFGKEKQDKPPPFWQRRNKINDQHQNDISSLGLVQVMDTTARKDHLEAPTEFFHVNKDILNNNFDGQGNTFKSHPKYDIKPKLDERPRNNQIESKPRDYSKNINTLDDSDIRFLNEELKNIEQQHIEGKLHKKYTKFEKPEDETVPDFLLYDRLAQESRRKLINEKFQNEYILPKKSSTVLNDFSYREDYKNNNYNSPSNSLSDLNDLSHEGNKNNIPAKKKYETNNFKTPVKSQPNINDFPLETENEKYSLKSSSLGLSSVNKFSESKNHNFNFKPLSDVNEYPHEREYNKKYFKGSSQDISIDHDLPPDARRKLYNLRTPADGVSKVNDLTHEIKNENNFFSLSDNNYLNFKADKSNNYDNSPPIANDFGSDKYNLNFNAPMKSLYSNNEFSQDKNYEFSNLPVDDINDFSWTQQNIGDDSLDFIINHHMKQKLPNNFDLKNNFNSRMDLNSDYFMPDSQKYSDFGSKQYKAINPYLTYPKNNFYRSLPNARSRNLKRMKRSNLQVEDIEKSDGSQLDQKYGTDPKALSSLKMFNLKNIDDNGEIPCDTCGGKNKKKDEKPRTRYCSVSDESNSAGSKIEDIDSKLNDAVPCDTCGGKNKKPDGKPLPGGLPPEVNSIKAENEEQRLPDYMIPCESCKKSNKCTEENLDSASCGCITNPSVCNCESSKLSRALNESAKDLSYSVFNMKNPVPFLTTTLRVFRRRHNTWWRVVPIVTLDSVSGIFANKDLSAVFNSHVDLIGLEKSIGFINRKLIIPKSNDNGYAKKRHANILKELRSNIGNSVLVDTSSKDISIREIKNIINLNMEKAAKKGGLSTRSIDGLGYLPVSMNALENCPHKDKHLCLNIREEKVPEFSIKVKIPFRENALVMRNRHLVKISRIITDATTKDALQVSIDVINKGFEAQEFSVYVCNCKVSSSASLATSARRLLQPDIGQTVTFLMPLIVNTRKNTKFSCDVVVKANVFKDNEESDDEILKQDDLKVGVVAKRSMDVKCHARCFCVWRCRCHCIGKLETFINYNACERMDPKSEKEAGLIYNCPPGNEQNDVCIKDIISERNEEITCDLTCKIIAITLLVLTLLFLLGVLKAILGICIQSIGRCGFDTVQPGRNYECTSSIRIFLVNCFFFIIFPFACWCKFFRPKDKDLREASYDWDCTSESGDNPDCSCDKKESSSSCRLHGGQDKTLHNNLVLAFAPLHENGLFKDEKSDDEQSHLFILEVLEESKHSLTKMMSQVPESAHNIRQSMESDADAIAADELVESLKNSQVAYRTMNSPVGGVIDIPENHPYCIKGFFLPIANSTYEFMSYIPLSQFVGISEENEVRRLPKPQYIHSNEFSKIYADKMEVYKAADLSVVPPLNVPCINIDHCTQLENSFVKLATQQEQLKANQS</sequence>
<dbReference type="RefSeq" id="XP_070851571.1">
    <property type="nucleotide sequence ID" value="XM_070995470.1"/>
</dbReference>
<feature type="signal peptide" evidence="3">
    <location>
        <begin position="1"/>
        <end position="24"/>
    </location>
</feature>
<keyword evidence="2" id="KW-0472">Membrane</keyword>
<evidence type="ECO:0000256" key="2">
    <source>
        <dbReference type="SAM" id="Phobius"/>
    </source>
</evidence>
<name>A0ABM4TNN5_DROSZ</name>
<proteinExistence type="predicted"/>
<feature type="region of interest" description="Disordered" evidence="1">
    <location>
        <begin position="369"/>
        <end position="393"/>
    </location>
</feature>
<evidence type="ECO:0000256" key="1">
    <source>
        <dbReference type="SAM" id="MobiDB-lite"/>
    </source>
</evidence>
<gene>
    <name evidence="5" type="primary">LOC108005012</name>
</gene>
<keyword evidence="4" id="KW-1185">Reference proteome</keyword>
<keyword evidence="2" id="KW-1133">Transmembrane helix</keyword>
<dbReference type="Proteomes" id="UP001652628">
    <property type="component" value="Chromosome 3"/>
</dbReference>
<reference evidence="5" key="1">
    <citation type="submission" date="2025-08" db="UniProtKB">
        <authorList>
            <consortium name="RefSeq"/>
        </authorList>
    </citation>
    <scope>IDENTIFICATION</scope>
</reference>
<protein>
    <submittedName>
        <fullName evidence="5">Uncharacterized protein</fullName>
    </submittedName>
</protein>
<organism evidence="4 5">
    <name type="scientific">Drosophila suzukii</name>
    <name type="common">Spotted-wing drosophila fruit fly</name>
    <dbReference type="NCBI Taxonomy" id="28584"/>
    <lineage>
        <taxon>Eukaryota</taxon>
        <taxon>Metazoa</taxon>
        <taxon>Ecdysozoa</taxon>
        <taxon>Arthropoda</taxon>
        <taxon>Hexapoda</taxon>
        <taxon>Insecta</taxon>
        <taxon>Pterygota</taxon>
        <taxon>Neoptera</taxon>
        <taxon>Endopterygota</taxon>
        <taxon>Diptera</taxon>
        <taxon>Brachycera</taxon>
        <taxon>Muscomorpha</taxon>
        <taxon>Ephydroidea</taxon>
        <taxon>Drosophilidae</taxon>
        <taxon>Drosophila</taxon>
        <taxon>Sophophora</taxon>
    </lineage>
</organism>
<feature type="chain" id="PRO_5045668597" evidence="3">
    <location>
        <begin position="25"/>
        <end position="1565"/>
    </location>
</feature>